<accession>A0ABT8DUZ1</accession>
<dbReference type="Proteomes" id="UP001228044">
    <property type="component" value="Unassembled WGS sequence"/>
</dbReference>
<evidence type="ECO:0000256" key="5">
    <source>
        <dbReference type="ARBA" id="ARBA00023136"/>
    </source>
</evidence>
<feature type="transmembrane region" description="Helical" evidence="6">
    <location>
        <begin position="189"/>
        <end position="210"/>
    </location>
</feature>
<feature type="transmembrane region" description="Helical" evidence="6">
    <location>
        <begin position="41"/>
        <end position="68"/>
    </location>
</feature>
<keyword evidence="5 6" id="KW-0472">Membrane</keyword>
<dbReference type="EMBL" id="JAUHHC010000004">
    <property type="protein sequence ID" value="MDN3922104.1"/>
    <property type="molecule type" value="Genomic_DNA"/>
</dbReference>
<comment type="subcellular location">
    <subcellularLocation>
        <location evidence="1">Cell membrane</location>
        <topology evidence="1">Multi-pass membrane protein</topology>
    </subcellularLocation>
</comment>
<feature type="transmembrane region" description="Helical" evidence="6">
    <location>
        <begin position="7"/>
        <end position="29"/>
    </location>
</feature>
<feature type="transmembrane region" description="Helical" evidence="6">
    <location>
        <begin position="152"/>
        <end position="177"/>
    </location>
</feature>
<proteinExistence type="predicted"/>
<evidence type="ECO:0000313" key="7">
    <source>
        <dbReference type="EMBL" id="MDN3922104.1"/>
    </source>
</evidence>
<dbReference type="Pfam" id="PF01810">
    <property type="entry name" value="LysE"/>
    <property type="match status" value="1"/>
</dbReference>
<feature type="transmembrane region" description="Helical" evidence="6">
    <location>
        <begin position="114"/>
        <end position="140"/>
    </location>
</feature>
<evidence type="ECO:0000256" key="6">
    <source>
        <dbReference type="SAM" id="Phobius"/>
    </source>
</evidence>
<protein>
    <submittedName>
        <fullName evidence="7">LysE family translocator</fullName>
    </submittedName>
</protein>
<evidence type="ECO:0000256" key="1">
    <source>
        <dbReference type="ARBA" id="ARBA00004651"/>
    </source>
</evidence>
<evidence type="ECO:0000313" key="8">
    <source>
        <dbReference type="Proteomes" id="UP001228044"/>
    </source>
</evidence>
<evidence type="ECO:0000256" key="3">
    <source>
        <dbReference type="ARBA" id="ARBA00022692"/>
    </source>
</evidence>
<evidence type="ECO:0000256" key="4">
    <source>
        <dbReference type="ARBA" id="ARBA00022989"/>
    </source>
</evidence>
<keyword evidence="2" id="KW-1003">Cell membrane</keyword>
<evidence type="ECO:0000256" key="2">
    <source>
        <dbReference type="ARBA" id="ARBA00022475"/>
    </source>
</evidence>
<comment type="caution">
    <text evidence="7">The sequence shown here is derived from an EMBL/GenBank/DDBJ whole genome shotgun (WGS) entry which is preliminary data.</text>
</comment>
<feature type="transmembrane region" description="Helical" evidence="6">
    <location>
        <begin position="75"/>
        <end position="94"/>
    </location>
</feature>
<dbReference type="PANTHER" id="PTHR30086">
    <property type="entry name" value="ARGININE EXPORTER PROTEIN ARGO"/>
    <property type="match status" value="1"/>
</dbReference>
<keyword evidence="8" id="KW-1185">Reference proteome</keyword>
<sequence>MDAGHELWIYFALTFGIIVLPGMDMAFVAGSALTAGLRGGLLALAGIVVGGFVHVIVNVLGLSALLLLWPAAFNVLLLAGCAYMSWIGLAILRAAPSAGPQLKPGEAGQARDAIFLRGVLNCLLNPKAYAFMLAVFPGFLRTPQRGVAEQALLLSAITAGNQIAIYGVVALVAAGAQRWAGPGAAAQRGLSLGVGSILILAAAFTAAAAWRSV</sequence>
<dbReference type="PANTHER" id="PTHR30086:SF20">
    <property type="entry name" value="ARGININE EXPORTER PROTEIN ARGO-RELATED"/>
    <property type="match status" value="1"/>
</dbReference>
<keyword evidence="3 6" id="KW-0812">Transmembrane</keyword>
<dbReference type="InterPro" id="IPR001123">
    <property type="entry name" value="LeuE-type"/>
</dbReference>
<reference evidence="7 8" key="1">
    <citation type="submission" date="2023-06" db="EMBL/GenBank/DDBJ databases">
        <title>Pelomonas sp. PFR6 16S ribosomal RNA gene Genome sequencing and assembly.</title>
        <authorList>
            <person name="Woo H."/>
        </authorList>
    </citation>
    <scope>NUCLEOTIDE SEQUENCE [LARGE SCALE GENOMIC DNA]</scope>
    <source>
        <strain evidence="7 8">PFR6</strain>
    </source>
</reference>
<name>A0ABT8DUZ1_9BURK</name>
<dbReference type="RefSeq" id="WP_290360400.1">
    <property type="nucleotide sequence ID" value="NZ_JAUHHC010000004.1"/>
</dbReference>
<gene>
    <name evidence="7" type="ORF">QWJ38_17575</name>
</gene>
<organism evidence="7 8">
    <name type="scientific">Roseateles violae</name>
    <dbReference type="NCBI Taxonomy" id="3058042"/>
    <lineage>
        <taxon>Bacteria</taxon>
        <taxon>Pseudomonadati</taxon>
        <taxon>Pseudomonadota</taxon>
        <taxon>Betaproteobacteria</taxon>
        <taxon>Burkholderiales</taxon>
        <taxon>Sphaerotilaceae</taxon>
        <taxon>Roseateles</taxon>
    </lineage>
</organism>
<keyword evidence="4 6" id="KW-1133">Transmembrane helix</keyword>